<comment type="caution">
    <text evidence="4">The sequence shown here is derived from an EMBL/GenBank/DDBJ whole genome shotgun (WGS) entry which is preliminary data.</text>
</comment>
<dbReference type="EMBL" id="CATQJA010002709">
    <property type="protein sequence ID" value="CAJ0587047.1"/>
    <property type="molecule type" value="Genomic_DNA"/>
</dbReference>
<dbReference type="InterPro" id="IPR007741">
    <property type="entry name" value="Ribosomal_mL43/mS25/NADH_DH"/>
</dbReference>
<reference evidence="4" key="1">
    <citation type="submission" date="2023-06" db="EMBL/GenBank/DDBJ databases">
        <authorList>
            <person name="Delattre M."/>
        </authorList>
    </citation>
    <scope>NUCLEOTIDE SEQUENCE</scope>
    <source>
        <strain evidence="4">AF72</strain>
    </source>
</reference>
<dbReference type="InterPro" id="IPR036249">
    <property type="entry name" value="Thioredoxin-like_sf"/>
</dbReference>
<dbReference type="GO" id="GO:0005739">
    <property type="term" value="C:mitochondrion"/>
    <property type="evidence" value="ECO:0007669"/>
    <property type="project" value="UniProtKB-SubCell"/>
</dbReference>
<evidence type="ECO:0000259" key="3">
    <source>
        <dbReference type="SMART" id="SM00916"/>
    </source>
</evidence>
<dbReference type="Proteomes" id="UP001177023">
    <property type="component" value="Unassembled WGS sequence"/>
</dbReference>
<dbReference type="SUPFAM" id="SSF52833">
    <property type="entry name" value="Thioredoxin-like"/>
    <property type="match status" value="1"/>
</dbReference>
<evidence type="ECO:0000313" key="4">
    <source>
        <dbReference type="EMBL" id="CAJ0587047.1"/>
    </source>
</evidence>
<evidence type="ECO:0000256" key="1">
    <source>
        <dbReference type="ARBA" id="ARBA00004173"/>
    </source>
</evidence>
<gene>
    <name evidence="4" type="ORF">MSPICULIGERA_LOCUS25027</name>
</gene>
<dbReference type="AlphaFoldDB" id="A0AA36GIP0"/>
<comment type="subcellular location">
    <subcellularLocation>
        <location evidence="1">Mitochondrion</location>
    </subcellularLocation>
</comment>
<sequence>MSVYTQYVMKPANAFTADLIRAVPTFVALRLSWAHNTPKSLGMEKFIEEHLPKIRSNNPDVKYYLHRSYTDFDPFVVGEYKWNRHRKKRVDFKHELQILGMVEEMMAHTGDYREGLRRRVQQRLPRGQEIWDTETMGHDVFEVHSKWKADAEDLKRQKTKEHPHFVYRKYPK</sequence>
<organism evidence="4 5">
    <name type="scientific">Mesorhabditis spiculigera</name>
    <dbReference type="NCBI Taxonomy" id="96644"/>
    <lineage>
        <taxon>Eukaryota</taxon>
        <taxon>Metazoa</taxon>
        <taxon>Ecdysozoa</taxon>
        <taxon>Nematoda</taxon>
        <taxon>Chromadorea</taxon>
        <taxon>Rhabditida</taxon>
        <taxon>Rhabditina</taxon>
        <taxon>Rhabditomorpha</taxon>
        <taxon>Rhabditoidea</taxon>
        <taxon>Rhabditidae</taxon>
        <taxon>Mesorhabditinae</taxon>
        <taxon>Mesorhabditis</taxon>
    </lineage>
</organism>
<name>A0AA36GIP0_9BILA</name>
<keyword evidence="5" id="KW-1185">Reference proteome</keyword>
<feature type="domain" description="Ribosomal protein/NADH dehydrogenase" evidence="3">
    <location>
        <begin position="35"/>
        <end position="109"/>
    </location>
</feature>
<protein>
    <recommendedName>
        <fullName evidence="3">Ribosomal protein/NADH dehydrogenase domain-containing protein</fullName>
    </recommendedName>
</protein>
<dbReference type="Gene3D" id="3.40.30.10">
    <property type="entry name" value="Glutaredoxin"/>
    <property type="match status" value="1"/>
</dbReference>
<evidence type="ECO:0000313" key="5">
    <source>
        <dbReference type="Proteomes" id="UP001177023"/>
    </source>
</evidence>
<evidence type="ECO:0000256" key="2">
    <source>
        <dbReference type="ARBA" id="ARBA00023128"/>
    </source>
</evidence>
<proteinExistence type="predicted"/>
<feature type="non-terminal residue" evidence="4">
    <location>
        <position position="172"/>
    </location>
</feature>
<accession>A0AA36GIP0</accession>
<keyword evidence="2" id="KW-0496">Mitochondrion</keyword>
<dbReference type="SMART" id="SM00916">
    <property type="entry name" value="L51_S25_CI-B8"/>
    <property type="match status" value="1"/>
</dbReference>